<keyword evidence="2" id="KW-1185">Reference proteome</keyword>
<dbReference type="EMBL" id="AMRK01000022">
    <property type="protein sequence ID" value="EKE67366.1"/>
    <property type="molecule type" value="Genomic_DNA"/>
</dbReference>
<dbReference type="AlphaFoldDB" id="K2IBS9"/>
<evidence type="ECO:0000313" key="1">
    <source>
        <dbReference type="EMBL" id="EKE67366.1"/>
    </source>
</evidence>
<sequence>MAAGEYSSLVGLGGGLRLICHVEVFEAKNIIADRSGNEPTGLHSKLASRHMRNKSAFWRCLAYLYDA</sequence>
<organism evidence="1 2">
    <name type="scientific">Celeribacter baekdonensis B30</name>
    <dbReference type="NCBI Taxonomy" id="1208323"/>
    <lineage>
        <taxon>Bacteria</taxon>
        <taxon>Pseudomonadati</taxon>
        <taxon>Pseudomonadota</taxon>
        <taxon>Alphaproteobacteria</taxon>
        <taxon>Rhodobacterales</taxon>
        <taxon>Roseobacteraceae</taxon>
        <taxon>Celeribacter</taxon>
    </lineage>
</organism>
<dbReference type="STRING" id="1208323.B30_20803"/>
<dbReference type="Proteomes" id="UP000006762">
    <property type="component" value="Unassembled WGS sequence"/>
</dbReference>
<name>K2IBS9_9RHOB</name>
<dbReference type="PATRIC" id="fig|1208323.3.peg.4274"/>
<proteinExistence type="predicted"/>
<gene>
    <name evidence="1" type="ORF">B30_20803</name>
</gene>
<protein>
    <submittedName>
        <fullName evidence="1">Uncharacterized protein</fullName>
    </submittedName>
</protein>
<evidence type="ECO:0000313" key="2">
    <source>
        <dbReference type="Proteomes" id="UP000006762"/>
    </source>
</evidence>
<comment type="caution">
    <text evidence="1">The sequence shown here is derived from an EMBL/GenBank/DDBJ whole genome shotgun (WGS) entry which is preliminary data.</text>
</comment>
<accession>K2IBS9</accession>
<reference evidence="1 2" key="1">
    <citation type="submission" date="2012-09" db="EMBL/GenBank/DDBJ databases">
        <title>Celeribacter baekdonensis B30 Genome Sequencing.</title>
        <authorList>
            <person name="Wang W."/>
        </authorList>
    </citation>
    <scope>NUCLEOTIDE SEQUENCE [LARGE SCALE GENOMIC DNA]</scope>
    <source>
        <strain evidence="1 2">B30</strain>
    </source>
</reference>